<feature type="compositionally biased region" description="Low complexity" evidence="1">
    <location>
        <begin position="302"/>
        <end position="319"/>
    </location>
</feature>
<feature type="compositionally biased region" description="Basic residues" evidence="1">
    <location>
        <begin position="240"/>
        <end position="256"/>
    </location>
</feature>
<sequence length="327" mass="35526">DGDLCATVEAGAGGQAPRLLRRRRPGGPHGGEGAGGLRRPRLRPQADRPQRPRRADARAAGRDLRRRDRAGARGRHRGVLRPRRRTHRARRGPGPAAQDHRRDLSAGHQGAHGGQALRRGRPRHRAHRARGSRGGRRHDRAGAPAHPPRRRSRGGLAGGGARPGQGGLPVPDDAVGRRDERDRRRPAPALPPAAGSAVGRHLLRHAEPSGRRQGDRGRVRPRPGRRLAQQLELRAAGRGRPGRRRQSRSSGRRRVRDRRELARGCVHCRPDQRCVGARDAGAAGHAVAGGARLRRRRRGRVRPGAPAVRAAAGAASRPARPGHRREL</sequence>
<proteinExistence type="predicted"/>
<feature type="compositionally biased region" description="Gly residues" evidence="1">
    <location>
        <begin position="155"/>
        <end position="167"/>
    </location>
</feature>
<dbReference type="AlphaFoldDB" id="A0A6J4M2E8"/>
<feature type="compositionally biased region" description="Basic residues" evidence="1">
    <location>
        <begin position="72"/>
        <end position="91"/>
    </location>
</feature>
<dbReference type="EMBL" id="CADCUB010000133">
    <property type="protein sequence ID" value="CAA9348325.1"/>
    <property type="molecule type" value="Genomic_DNA"/>
</dbReference>
<protein>
    <submittedName>
        <fullName evidence="2">4-hydroxy-3-methylbut-2-enyl diphosphate reductase</fullName>
        <ecNumber evidence="2">1.17.7.4</ecNumber>
    </submittedName>
</protein>
<feature type="compositionally biased region" description="Gly residues" evidence="1">
    <location>
        <begin position="27"/>
        <end position="36"/>
    </location>
</feature>
<feature type="compositionally biased region" description="Basic residues" evidence="1">
    <location>
        <begin position="118"/>
        <end position="139"/>
    </location>
</feature>
<name>A0A6J4M2E8_9ACTN</name>
<feature type="region of interest" description="Disordered" evidence="1">
    <location>
        <begin position="1"/>
        <end position="258"/>
    </location>
</feature>
<feature type="compositionally biased region" description="Low complexity" evidence="1">
    <location>
        <begin position="278"/>
        <end position="291"/>
    </location>
</feature>
<evidence type="ECO:0000313" key="2">
    <source>
        <dbReference type="EMBL" id="CAA9348325.1"/>
    </source>
</evidence>
<feature type="non-terminal residue" evidence="2">
    <location>
        <position position="327"/>
    </location>
</feature>
<dbReference type="EC" id="1.17.7.4" evidence="2"/>
<organism evidence="2">
    <name type="scientific">uncultured Frankineae bacterium</name>
    <dbReference type="NCBI Taxonomy" id="437475"/>
    <lineage>
        <taxon>Bacteria</taxon>
        <taxon>Bacillati</taxon>
        <taxon>Actinomycetota</taxon>
        <taxon>Actinomycetes</taxon>
        <taxon>Frankiales</taxon>
        <taxon>environmental samples</taxon>
    </lineage>
</organism>
<dbReference type="GO" id="GO:0051745">
    <property type="term" value="F:4-hydroxy-3-methylbut-2-enyl diphosphate reductase activity"/>
    <property type="evidence" value="ECO:0007669"/>
    <property type="project" value="UniProtKB-EC"/>
</dbReference>
<keyword evidence="2" id="KW-0560">Oxidoreductase</keyword>
<accession>A0A6J4M2E8</accession>
<gene>
    <name evidence="2" type="ORF">AVDCRST_MAG07-2799</name>
</gene>
<feature type="region of interest" description="Disordered" evidence="1">
    <location>
        <begin position="278"/>
        <end position="327"/>
    </location>
</feature>
<evidence type="ECO:0000256" key="1">
    <source>
        <dbReference type="SAM" id="MobiDB-lite"/>
    </source>
</evidence>
<feature type="non-terminal residue" evidence="2">
    <location>
        <position position="1"/>
    </location>
</feature>
<reference evidence="2" key="1">
    <citation type="submission" date="2020-02" db="EMBL/GenBank/DDBJ databases">
        <authorList>
            <person name="Meier V. D."/>
        </authorList>
    </citation>
    <scope>NUCLEOTIDE SEQUENCE</scope>
    <source>
        <strain evidence="2">AVDCRST_MAG07</strain>
    </source>
</reference>
<feature type="compositionally biased region" description="Basic residues" evidence="1">
    <location>
        <begin position="292"/>
        <end position="301"/>
    </location>
</feature>
<feature type="compositionally biased region" description="Basic and acidic residues" evidence="1">
    <location>
        <begin position="44"/>
        <end position="71"/>
    </location>
</feature>
<feature type="compositionally biased region" description="Basic and acidic residues" evidence="1">
    <location>
        <begin position="174"/>
        <end position="185"/>
    </location>
</feature>
<feature type="compositionally biased region" description="Basic and acidic residues" evidence="1">
    <location>
        <begin position="204"/>
        <end position="218"/>
    </location>
</feature>